<evidence type="ECO:0000313" key="2">
    <source>
        <dbReference type="Proteomes" id="UP000821845"/>
    </source>
</evidence>
<sequence>MHPRNAGKDIRLPVDMVDHDLVKKPKAGSSNWGRFTNKNNWKDIELQGYVDRNALYVNVEFEEPNS</sequence>
<gene>
    <name evidence="1" type="ORF">HPB50_019848</name>
</gene>
<dbReference type="EMBL" id="CM023489">
    <property type="protein sequence ID" value="KAH6922846.1"/>
    <property type="molecule type" value="Genomic_DNA"/>
</dbReference>
<dbReference type="Proteomes" id="UP000821845">
    <property type="component" value="Chromosome 9"/>
</dbReference>
<name>A0ACB7RJQ0_HYAAI</name>
<evidence type="ECO:0000313" key="1">
    <source>
        <dbReference type="EMBL" id="KAH6922846.1"/>
    </source>
</evidence>
<proteinExistence type="predicted"/>
<organism evidence="1 2">
    <name type="scientific">Hyalomma asiaticum</name>
    <name type="common">Tick</name>
    <dbReference type="NCBI Taxonomy" id="266040"/>
    <lineage>
        <taxon>Eukaryota</taxon>
        <taxon>Metazoa</taxon>
        <taxon>Ecdysozoa</taxon>
        <taxon>Arthropoda</taxon>
        <taxon>Chelicerata</taxon>
        <taxon>Arachnida</taxon>
        <taxon>Acari</taxon>
        <taxon>Parasitiformes</taxon>
        <taxon>Ixodida</taxon>
        <taxon>Ixodoidea</taxon>
        <taxon>Ixodidae</taxon>
        <taxon>Hyalomminae</taxon>
        <taxon>Hyalomma</taxon>
    </lineage>
</organism>
<accession>A0ACB7RJQ0</accession>
<comment type="caution">
    <text evidence="1">The sequence shown here is derived from an EMBL/GenBank/DDBJ whole genome shotgun (WGS) entry which is preliminary data.</text>
</comment>
<keyword evidence="2" id="KW-1185">Reference proteome</keyword>
<protein>
    <submittedName>
        <fullName evidence="1">Uncharacterized protein</fullName>
    </submittedName>
</protein>
<reference evidence="1" key="1">
    <citation type="submission" date="2020-05" db="EMBL/GenBank/DDBJ databases">
        <title>Large-scale comparative analyses of tick genomes elucidate their genetic diversity and vector capacities.</title>
        <authorList>
            <person name="Jia N."/>
            <person name="Wang J."/>
            <person name="Shi W."/>
            <person name="Du L."/>
            <person name="Sun Y."/>
            <person name="Zhan W."/>
            <person name="Jiang J."/>
            <person name="Wang Q."/>
            <person name="Zhang B."/>
            <person name="Ji P."/>
            <person name="Sakyi L.B."/>
            <person name="Cui X."/>
            <person name="Yuan T."/>
            <person name="Jiang B."/>
            <person name="Yang W."/>
            <person name="Lam T.T.-Y."/>
            <person name="Chang Q."/>
            <person name="Ding S."/>
            <person name="Wang X."/>
            <person name="Zhu J."/>
            <person name="Ruan X."/>
            <person name="Zhao L."/>
            <person name="Wei J."/>
            <person name="Que T."/>
            <person name="Du C."/>
            <person name="Cheng J."/>
            <person name="Dai P."/>
            <person name="Han X."/>
            <person name="Huang E."/>
            <person name="Gao Y."/>
            <person name="Liu J."/>
            <person name="Shao H."/>
            <person name="Ye R."/>
            <person name="Li L."/>
            <person name="Wei W."/>
            <person name="Wang X."/>
            <person name="Wang C."/>
            <person name="Yang T."/>
            <person name="Huo Q."/>
            <person name="Li W."/>
            <person name="Guo W."/>
            <person name="Chen H."/>
            <person name="Zhou L."/>
            <person name="Ni X."/>
            <person name="Tian J."/>
            <person name="Zhou Y."/>
            <person name="Sheng Y."/>
            <person name="Liu T."/>
            <person name="Pan Y."/>
            <person name="Xia L."/>
            <person name="Li J."/>
            <person name="Zhao F."/>
            <person name="Cao W."/>
        </authorList>
    </citation>
    <scope>NUCLEOTIDE SEQUENCE</scope>
    <source>
        <strain evidence="1">Hyas-2018</strain>
    </source>
</reference>